<evidence type="ECO:0000256" key="5">
    <source>
        <dbReference type="ARBA" id="ARBA00023163"/>
    </source>
</evidence>
<dbReference type="PRINTS" id="PR00039">
    <property type="entry name" value="HTHLYSR"/>
</dbReference>
<evidence type="ECO:0000259" key="6">
    <source>
        <dbReference type="PROSITE" id="PS50931"/>
    </source>
</evidence>
<dbReference type="PANTHER" id="PTHR30293">
    <property type="entry name" value="TRANSCRIPTIONAL REGULATORY PROTEIN NAC-RELATED"/>
    <property type="match status" value="1"/>
</dbReference>
<name>A0A1Y2L936_9PROT</name>
<dbReference type="SUPFAM" id="SSF46785">
    <property type="entry name" value="Winged helix' DNA-binding domain"/>
    <property type="match status" value="1"/>
</dbReference>
<comment type="caution">
    <text evidence="7">The sequence shown here is derived from an EMBL/GenBank/DDBJ whole genome shotgun (WGS) entry which is preliminary data.</text>
</comment>
<reference evidence="7 8" key="1">
    <citation type="submission" date="2014-03" db="EMBL/GenBank/DDBJ databases">
        <title>The draft genome sequence of Thalassospira alkalitolerans JCM 18968.</title>
        <authorList>
            <person name="Lai Q."/>
            <person name="Shao Z."/>
        </authorList>
    </citation>
    <scope>NUCLEOTIDE SEQUENCE [LARGE SCALE GENOMIC DNA]</scope>
    <source>
        <strain evidence="7 8">JCM 18968</strain>
    </source>
</reference>
<comment type="similarity">
    <text evidence="1">Belongs to the LysR transcriptional regulatory family.</text>
</comment>
<dbReference type="InterPro" id="IPR005119">
    <property type="entry name" value="LysR_subst-bd"/>
</dbReference>
<dbReference type="InterPro" id="IPR000847">
    <property type="entry name" value="LysR_HTH_N"/>
</dbReference>
<keyword evidence="2" id="KW-0805">Transcription regulation</keyword>
<dbReference type="GO" id="GO:0003677">
    <property type="term" value="F:DNA binding"/>
    <property type="evidence" value="ECO:0007669"/>
    <property type="project" value="UniProtKB-KW"/>
</dbReference>
<evidence type="ECO:0000256" key="3">
    <source>
        <dbReference type="ARBA" id="ARBA00023125"/>
    </source>
</evidence>
<evidence type="ECO:0000256" key="4">
    <source>
        <dbReference type="ARBA" id="ARBA00023159"/>
    </source>
</evidence>
<dbReference type="AlphaFoldDB" id="A0A1Y2L936"/>
<keyword evidence="3" id="KW-0238">DNA-binding</keyword>
<feature type="domain" description="HTH lysR-type" evidence="6">
    <location>
        <begin position="7"/>
        <end position="64"/>
    </location>
</feature>
<evidence type="ECO:0000313" key="7">
    <source>
        <dbReference type="EMBL" id="OSQ46215.1"/>
    </source>
</evidence>
<gene>
    <name evidence="7" type="ORF">TALK_16540</name>
</gene>
<keyword evidence="4" id="KW-0010">Activator</keyword>
<dbReference type="SUPFAM" id="SSF53850">
    <property type="entry name" value="Periplasmic binding protein-like II"/>
    <property type="match status" value="1"/>
</dbReference>
<dbReference type="Pfam" id="PF03466">
    <property type="entry name" value="LysR_substrate"/>
    <property type="match status" value="1"/>
</dbReference>
<dbReference type="Gene3D" id="3.40.190.290">
    <property type="match status" value="1"/>
</dbReference>
<evidence type="ECO:0000256" key="1">
    <source>
        <dbReference type="ARBA" id="ARBA00009437"/>
    </source>
</evidence>
<dbReference type="RefSeq" id="WP_085620253.1">
    <property type="nucleotide sequence ID" value="NZ_CAXBPE010000012.1"/>
</dbReference>
<evidence type="ECO:0000313" key="8">
    <source>
        <dbReference type="Proteomes" id="UP000193396"/>
    </source>
</evidence>
<proteinExistence type="inferred from homology"/>
<dbReference type="GO" id="GO:2000142">
    <property type="term" value="P:regulation of DNA-templated transcription initiation"/>
    <property type="evidence" value="ECO:0007669"/>
    <property type="project" value="TreeGrafter"/>
</dbReference>
<dbReference type="STRING" id="1293890.TALK_16540"/>
<dbReference type="FunFam" id="1.10.10.10:FF:000001">
    <property type="entry name" value="LysR family transcriptional regulator"/>
    <property type="match status" value="1"/>
</dbReference>
<dbReference type="PROSITE" id="PS50931">
    <property type="entry name" value="HTH_LYSR"/>
    <property type="match status" value="1"/>
</dbReference>
<protein>
    <recommendedName>
        <fullName evidence="6">HTH lysR-type domain-containing protein</fullName>
    </recommendedName>
</protein>
<dbReference type="EMBL" id="JFKB01000012">
    <property type="protein sequence ID" value="OSQ46215.1"/>
    <property type="molecule type" value="Genomic_DNA"/>
</dbReference>
<dbReference type="InterPro" id="IPR036388">
    <property type="entry name" value="WH-like_DNA-bd_sf"/>
</dbReference>
<dbReference type="Gene3D" id="1.10.10.10">
    <property type="entry name" value="Winged helix-like DNA-binding domain superfamily/Winged helix DNA-binding domain"/>
    <property type="match status" value="1"/>
</dbReference>
<sequence>MNGDWQPELRALRYFVCIAEEKSFTRAANRLRIAQPALSRQIKRMEEDLKVPLFTRSVRGTELTEAGEILLRRAYLIFNQVQQTHHDVTIHSTHLGGVVSVGMPPTPGEFIVPRLLERSAELYPDIELRFHEGFSADLEQKMANNEIGVAVMHEPTPRDDIQIKELLVEHLCLIGKQGTLTKPDYSFAEAASYPLVMPSRPNFLRILVDSYAEEYDVSLNIVTRSDGIGHTKSLVRYGQGFTILTYGAVISDVQNGLLQAVPIKDPEITWKLCVAMRTDQGRKKTLSVIESLIQDIVRDLVADGVWR</sequence>
<dbReference type="InterPro" id="IPR036390">
    <property type="entry name" value="WH_DNA-bd_sf"/>
</dbReference>
<organism evidence="7 8">
    <name type="scientific">Thalassospira alkalitolerans</name>
    <dbReference type="NCBI Taxonomy" id="1293890"/>
    <lineage>
        <taxon>Bacteria</taxon>
        <taxon>Pseudomonadati</taxon>
        <taxon>Pseudomonadota</taxon>
        <taxon>Alphaproteobacteria</taxon>
        <taxon>Rhodospirillales</taxon>
        <taxon>Thalassospiraceae</taxon>
        <taxon>Thalassospira</taxon>
    </lineage>
</organism>
<dbReference type="PANTHER" id="PTHR30293:SF0">
    <property type="entry name" value="NITROGEN ASSIMILATION REGULATORY PROTEIN NAC"/>
    <property type="match status" value="1"/>
</dbReference>
<keyword evidence="8" id="KW-1185">Reference proteome</keyword>
<dbReference type="Pfam" id="PF00126">
    <property type="entry name" value="HTH_1"/>
    <property type="match status" value="1"/>
</dbReference>
<dbReference type="GO" id="GO:0003700">
    <property type="term" value="F:DNA-binding transcription factor activity"/>
    <property type="evidence" value="ECO:0007669"/>
    <property type="project" value="InterPro"/>
</dbReference>
<evidence type="ECO:0000256" key="2">
    <source>
        <dbReference type="ARBA" id="ARBA00023015"/>
    </source>
</evidence>
<dbReference type="Proteomes" id="UP000193396">
    <property type="component" value="Unassembled WGS sequence"/>
</dbReference>
<dbReference type="OrthoDB" id="8479357at2"/>
<keyword evidence="5" id="KW-0804">Transcription</keyword>
<accession>A0A1Y2L936</accession>